<reference evidence="2" key="1">
    <citation type="journal article" date="2017" name="Genome Announc.">
        <title>Complete Genome Sequence of Mycobacterium stephanolepidis.</title>
        <authorList>
            <person name="Fukano H."/>
            <person name="Yoshida M."/>
            <person name="Katayama Y."/>
            <person name="Omatsu T."/>
            <person name="Mizutani T."/>
            <person name="Kurata O."/>
            <person name="Wada S."/>
            <person name="Hoshino Y."/>
        </authorList>
    </citation>
    <scope>NUCLEOTIDE SEQUENCE [LARGE SCALE GENOMIC DNA]</scope>
    <source>
        <strain evidence="2">NJB0901</strain>
    </source>
</reference>
<accession>A0A1Z4F483</accession>
<dbReference type="KEGG" id="mste:MSTE_04720"/>
<dbReference type="InterPro" id="IPR037473">
    <property type="entry name" value="Lcp-like"/>
</dbReference>
<keyword evidence="2" id="KW-1185">Reference proteome</keyword>
<dbReference type="OrthoDB" id="7614910at2"/>
<sequence>MPSDEVVRKYGEGLWITDPVAEKFVEEVYYGEIGPERGRAMVEHALTEGIGAVNDAPESMRALFAEFDTMPTWADPELIEAGAAVWRRWGYDMGSFANASTMDTYTEGWLAIPLSLAGGYAGEGAMHRYLETSRWWLECSRPGAALDRYSTARQLTMKIRIMHVSVRRGVSKHPEWQQEQWGAPISQSEMLLTLIGGSVAPGLGLWTTGYLTTRSEILASLHFCRYLGYLLGVRCDDIYPRTVIDGLRILYHFDSTRAYDGGEASHELVESFVPSFTPSASSTRVNRLRGMFHLQLQAGFTRLFMLPWNRKLYRIPNGWLGTAVLVARAPFIAAIELARHAVPAVDRRWQKGKMRRWERWIDWQSGAHTHDFRDLSQMRR</sequence>
<organism evidence="1 2">
    <name type="scientific">[Mycobacterium] stephanolepidis</name>
    <dbReference type="NCBI Taxonomy" id="1520670"/>
    <lineage>
        <taxon>Bacteria</taxon>
        <taxon>Bacillati</taxon>
        <taxon>Actinomycetota</taxon>
        <taxon>Actinomycetes</taxon>
        <taxon>Mycobacteriales</taxon>
        <taxon>Mycobacteriaceae</taxon>
        <taxon>Mycobacteroides</taxon>
    </lineage>
</organism>
<reference evidence="1 2" key="2">
    <citation type="journal article" date="2017" name="Int. J. Syst. Evol. Microbiol.">
        <title>Mycobacterium stephanolepidis sp. nov., a rapidly growing species related to Mycobacterium chelonae, isolated from marine teleost fish, Stephanolepis cirrhifer.</title>
        <authorList>
            <person name="Fukano H."/>
            <person name="Wada S."/>
            <person name="Kurata O."/>
            <person name="Katayama K."/>
            <person name="Fujiwara N."/>
            <person name="Hoshino Y."/>
        </authorList>
    </citation>
    <scope>NUCLEOTIDE SEQUENCE [LARGE SCALE GENOMIC DNA]</scope>
    <source>
        <strain evidence="1 2">NJB0901</strain>
    </source>
</reference>
<gene>
    <name evidence="1" type="ORF">MSTE_04720</name>
</gene>
<evidence type="ECO:0000313" key="1">
    <source>
        <dbReference type="EMBL" id="BAY00012.1"/>
    </source>
</evidence>
<dbReference type="PANTHER" id="PTHR37539">
    <property type="entry name" value="SECRETED PROTEIN-RELATED"/>
    <property type="match status" value="1"/>
</dbReference>
<name>A0A1Z4F483_9MYCO</name>
<dbReference type="PANTHER" id="PTHR37539:SF1">
    <property type="entry name" value="ER-BOUND OXYGENASE MPAB_MPAB'_RUBBER OXYGENASE CATALYTIC DOMAIN-CONTAINING PROTEIN"/>
    <property type="match status" value="1"/>
</dbReference>
<proteinExistence type="predicted"/>
<dbReference type="AlphaFoldDB" id="A0A1Z4F483"/>
<dbReference type="RefSeq" id="WP_096504743.1">
    <property type="nucleotide sequence ID" value="NZ_AP018165.1"/>
</dbReference>
<dbReference type="EMBL" id="AP018165">
    <property type="protein sequence ID" value="BAY00012.1"/>
    <property type="molecule type" value="Genomic_DNA"/>
</dbReference>
<dbReference type="Proteomes" id="UP000217954">
    <property type="component" value="Chromosome"/>
</dbReference>
<evidence type="ECO:0000313" key="2">
    <source>
        <dbReference type="Proteomes" id="UP000217954"/>
    </source>
</evidence>
<protein>
    <submittedName>
        <fullName evidence="1">Uncharacterized protein</fullName>
    </submittedName>
</protein>